<evidence type="ECO:0000313" key="1">
    <source>
        <dbReference type="EMBL" id="CAE7242102.1"/>
    </source>
</evidence>
<sequence length="52" mass="5772">MGQLEPVFLFCDEQTDIKMLLGAYVCGETVGEFVWRPGVVTEALQKGRPRGV</sequence>
<proteinExistence type="predicted"/>
<dbReference type="AlphaFoldDB" id="A0A812L6Y2"/>
<name>A0A812L6Y2_9DINO</name>
<dbReference type="Proteomes" id="UP000601435">
    <property type="component" value="Unassembled WGS sequence"/>
</dbReference>
<gene>
    <name evidence="1" type="primary">MDN1</name>
    <name evidence="1" type="ORF">SNEC2469_LOCUS4460</name>
</gene>
<protein>
    <submittedName>
        <fullName evidence="1">MDN1 protein</fullName>
    </submittedName>
</protein>
<dbReference type="OrthoDB" id="422220at2759"/>
<evidence type="ECO:0000313" key="2">
    <source>
        <dbReference type="Proteomes" id="UP000601435"/>
    </source>
</evidence>
<reference evidence="1" key="1">
    <citation type="submission" date="2021-02" db="EMBL/GenBank/DDBJ databases">
        <authorList>
            <person name="Dougan E. K."/>
            <person name="Rhodes N."/>
            <person name="Thang M."/>
            <person name="Chan C."/>
        </authorList>
    </citation>
    <scope>NUCLEOTIDE SEQUENCE</scope>
</reference>
<dbReference type="EMBL" id="CAJNJA010008983">
    <property type="protein sequence ID" value="CAE7242102.1"/>
    <property type="molecule type" value="Genomic_DNA"/>
</dbReference>
<accession>A0A812L6Y2</accession>
<comment type="caution">
    <text evidence="1">The sequence shown here is derived from an EMBL/GenBank/DDBJ whole genome shotgun (WGS) entry which is preliminary data.</text>
</comment>
<organism evidence="1 2">
    <name type="scientific">Symbiodinium necroappetens</name>
    <dbReference type="NCBI Taxonomy" id="1628268"/>
    <lineage>
        <taxon>Eukaryota</taxon>
        <taxon>Sar</taxon>
        <taxon>Alveolata</taxon>
        <taxon>Dinophyceae</taxon>
        <taxon>Suessiales</taxon>
        <taxon>Symbiodiniaceae</taxon>
        <taxon>Symbiodinium</taxon>
    </lineage>
</organism>
<keyword evidence="2" id="KW-1185">Reference proteome</keyword>